<dbReference type="AlphaFoldDB" id="A0A101HIG8"/>
<comment type="caution">
    <text evidence="1">The sequence shown here is derived from an EMBL/GenBank/DDBJ whole genome shotgun (WGS) entry which is preliminary data.</text>
</comment>
<gene>
    <name evidence="1" type="ORF">XD93_0441</name>
</gene>
<dbReference type="InterPro" id="IPR011067">
    <property type="entry name" value="Plasmid_toxin/cell-grow_inhib"/>
</dbReference>
<dbReference type="GO" id="GO:0006402">
    <property type="term" value="P:mRNA catabolic process"/>
    <property type="evidence" value="ECO:0007669"/>
    <property type="project" value="TreeGrafter"/>
</dbReference>
<sequence length="128" mass="15322">MLKRFDEWNELKKNLQKYSMPPYFKPREIWWCHLGSNIGFEQDGKGADFARPVLVLNSYNRNIFLAVPLSSKIKPDNFYYKKIKYSNNRYSVIISQIRLLDSKRLIRKITTLDKKQFEEVRNCVKAII</sequence>
<evidence type="ECO:0000313" key="2">
    <source>
        <dbReference type="Proteomes" id="UP000053904"/>
    </source>
</evidence>
<proteinExistence type="predicted"/>
<dbReference type="InterPro" id="IPR003477">
    <property type="entry name" value="PemK-like"/>
</dbReference>
<dbReference type="Proteomes" id="UP000053904">
    <property type="component" value="Unassembled WGS sequence"/>
</dbReference>
<evidence type="ECO:0008006" key="3">
    <source>
        <dbReference type="Google" id="ProtNLM"/>
    </source>
</evidence>
<name>A0A101HIG8_9BACT</name>
<dbReference type="GO" id="GO:0003677">
    <property type="term" value="F:DNA binding"/>
    <property type="evidence" value="ECO:0007669"/>
    <property type="project" value="InterPro"/>
</dbReference>
<dbReference type="PATRIC" id="fig|1641389.3.peg.520"/>
<accession>A0A101HIG8</accession>
<organism evidence="1 2">
    <name type="scientific">candidate division WS6 bacterium 34_10</name>
    <dbReference type="NCBI Taxonomy" id="1641389"/>
    <lineage>
        <taxon>Bacteria</taxon>
        <taxon>Candidatus Dojkabacteria</taxon>
    </lineage>
</organism>
<protein>
    <recommendedName>
        <fullName evidence="3">Toxin-antitoxin protein</fullName>
    </recommendedName>
</protein>
<reference evidence="2" key="1">
    <citation type="journal article" date="2015" name="MBio">
        <title>Genome-Resolved Metagenomic Analysis Reveals Roles for Candidate Phyla and Other Microbial Community Members in Biogeochemical Transformations in Oil Reservoirs.</title>
        <authorList>
            <person name="Hu P."/>
            <person name="Tom L."/>
            <person name="Singh A."/>
            <person name="Thomas B.C."/>
            <person name="Baker B.J."/>
            <person name="Piceno Y.M."/>
            <person name="Andersen G.L."/>
            <person name="Banfield J.F."/>
        </authorList>
    </citation>
    <scope>NUCLEOTIDE SEQUENCE [LARGE SCALE GENOMIC DNA]</scope>
</reference>
<dbReference type="Gene3D" id="2.30.30.110">
    <property type="match status" value="1"/>
</dbReference>
<evidence type="ECO:0000313" key="1">
    <source>
        <dbReference type="EMBL" id="KUK77263.1"/>
    </source>
</evidence>
<dbReference type="GO" id="GO:0016075">
    <property type="term" value="P:rRNA catabolic process"/>
    <property type="evidence" value="ECO:0007669"/>
    <property type="project" value="TreeGrafter"/>
</dbReference>
<dbReference type="SUPFAM" id="SSF50118">
    <property type="entry name" value="Cell growth inhibitor/plasmid maintenance toxic component"/>
    <property type="match status" value="1"/>
</dbReference>
<dbReference type="PANTHER" id="PTHR33988:SF2">
    <property type="entry name" value="ENDORIBONUCLEASE MAZF"/>
    <property type="match status" value="1"/>
</dbReference>
<dbReference type="EMBL" id="LGGO01000049">
    <property type="protein sequence ID" value="KUK77263.1"/>
    <property type="molecule type" value="Genomic_DNA"/>
</dbReference>
<dbReference type="PANTHER" id="PTHR33988">
    <property type="entry name" value="ENDORIBONUCLEASE MAZF-RELATED"/>
    <property type="match status" value="1"/>
</dbReference>
<dbReference type="Pfam" id="PF02452">
    <property type="entry name" value="PemK_toxin"/>
    <property type="match status" value="1"/>
</dbReference>
<dbReference type="GO" id="GO:0004521">
    <property type="term" value="F:RNA endonuclease activity"/>
    <property type="evidence" value="ECO:0007669"/>
    <property type="project" value="TreeGrafter"/>
</dbReference>